<evidence type="ECO:0000256" key="3">
    <source>
        <dbReference type="ARBA" id="ARBA00022989"/>
    </source>
</evidence>
<keyword evidence="2 6" id="KW-0812">Transmembrane</keyword>
<accession>A0AA40C2Y1</accession>
<evidence type="ECO:0000256" key="4">
    <source>
        <dbReference type="ARBA" id="ARBA00023136"/>
    </source>
</evidence>
<evidence type="ECO:0000256" key="1">
    <source>
        <dbReference type="ARBA" id="ARBA00004141"/>
    </source>
</evidence>
<gene>
    <name evidence="8" type="ORF">B0T14DRAFT_494069</name>
</gene>
<evidence type="ECO:0000256" key="2">
    <source>
        <dbReference type="ARBA" id="ARBA00022692"/>
    </source>
</evidence>
<evidence type="ECO:0000313" key="8">
    <source>
        <dbReference type="EMBL" id="KAK0622403.1"/>
    </source>
</evidence>
<sequence>MAEHCWPVSVPYATIYAYSSVAACADLAFALIPLTFFGSVWWNVRERLVIALLMGLGVFAAAAVIKLTLMYMYGATGDMLWDFVDLNTRSILEGQLGIVTACVPRLKSLF</sequence>
<protein>
    <recommendedName>
        <fullName evidence="7">Rhodopsin domain-containing protein</fullName>
    </recommendedName>
</protein>
<dbReference type="EMBL" id="JAULSU010000003">
    <property type="protein sequence ID" value="KAK0622403.1"/>
    <property type="molecule type" value="Genomic_DNA"/>
</dbReference>
<dbReference type="InterPro" id="IPR049326">
    <property type="entry name" value="Rhodopsin_dom_fungi"/>
</dbReference>
<dbReference type="PANTHER" id="PTHR33048">
    <property type="entry name" value="PTH11-LIKE INTEGRAL MEMBRANE PROTEIN (AFU_ORTHOLOGUE AFUA_5G11245)"/>
    <property type="match status" value="1"/>
</dbReference>
<comment type="subcellular location">
    <subcellularLocation>
        <location evidence="1">Membrane</location>
        <topology evidence="1">Multi-pass membrane protein</topology>
    </subcellularLocation>
</comment>
<dbReference type="Pfam" id="PF20684">
    <property type="entry name" value="Fung_rhodopsin"/>
    <property type="match status" value="1"/>
</dbReference>
<feature type="domain" description="Rhodopsin" evidence="7">
    <location>
        <begin position="13"/>
        <end position="110"/>
    </location>
</feature>
<dbReference type="InterPro" id="IPR052337">
    <property type="entry name" value="SAT4-like"/>
</dbReference>
<proteinExistence type="inferred from homology"/>
<organism evidence="8 9">
    <name type="scientific">Immersiella caudata</name>
    <dbReference type="NCBI Taxonomy" id="314043"/>
    <lineage>
        <taxon>Eukaryota</taxon>
        <taxon>Fungi</taxon>
        <taxon>Dikarya</taxon>
        <taxon>Ascomycota</taxon>
        <taxon>Pezizomycotina</taxon>
        <taxon>Sordariomycetes</taxon>
        <taxon>Sordariomycetidae</taxon>
        <taxon>Sordariales</taxon>
        <taxon>Lasiosphaeriaceae</taxon>
        <taxon>Immersiella</taxon>
    </lineage>
</organism>
<feature type="transmembrane region" description="Helical" evidence="6">
    <location>
        <begin position="49"/>
        <end position="73"/>
    </location>
</feature>
<evidence type="ECO:0000256" key="5">
    <source>
        <dbReference type="ARBA" id="ARBA00038359"/>
    </source>
</evidence>
<evidence type="ECO:0000313" key="9">
    <source>
        <dbReference type="Proteomes" id="UP001175000"/>
    </source>
</evidence>
<dbReference type="AlphaFoldDB" id="A0AA40C2Y1"/>
<dbReference type="GO" id="GO:0016020">
    <property type="term" value="C:membrane"/>
    <property type="evidence" value="ECO:0007669"/>
    <property type="project" value="UniProtKB-SubCell"/>
</dbReference>
<comment type="similarity">
    <text evidence="5">Belongs to the SAT4 family.</text>
</comment>
<comment type="caution">
    <text evidence="8">The sequence shown here is derived from an EMBL/GenBank/DDBJ whole genome shotgun (WGS) entry which is preliminary data.</text>
</comment>
<feature type="transmembrane region" description="Helical" evidence="6">
    <location>
        <begin position="15"/>
        <end position="37"/>
    </location>
</feature>
<reference evidence="8" key="1">
    <citation type="submission" date="2023-06" db="EMBL/GenBank/DDBJ databases">
        <title>Genome-scale phylogeny and comparative genomics of the fungal order Sordariales.</title>
        <authorList>
            <consortium name="Lawrence Berkeley National Laboratory"/>
            <person name="Hensen N."/>
            <person name="Bonometti L."/>
            <person name="Westerberg I."/>
            <person name="Brannstrom I.O."/>
            <person name="Guillou S."/>
            <person name="Cros-Aarteil S."/>
            <person name="Calhoun S."/>
            <person name="Haridas S."/>
            <person name="Kuo A."/>
            <person name="Mondo S."/>
            <person name="Pangilinan J."/>
            <person name="Riley R."/>
            <person name="Labutti K."/>
            <person name="Andreopoulos B."/>
            <person name="Lipzen A."/>
            <person name="Chen C."/>
            <person name="Yanf M."/>
            <person name="Daum C."/>
            <person name="Ng V."/>
            <person name="Clum A."/>
            <person name="Steindorff A."/>
            <person name="Ohm R."/>
            <person name="Martin F."/>
            <person name="Silar P."/>
            <person name="Natvig D."/>
            <person name="Lalanne C."/>
            <person name="Gautier V."/>
            <person name="Ament-Velasquez S.L."/>
            <person name="Kruys A."/>
            <person name="Hutchinson M.I."/>
            <person name="Powell A.J."/>
            <person name="Barry K."/>
            <person name="Miller A.N."/>
            <person name="Grigoriev I.V."/>
            <person name="Debuchy R."/>
            <person name="Gladieux P."/>
            <person name="Thoren M.H."/>
            <person name="Johannesson H."/>
        </authorList>
    </citation>
    <scope>NUCLEOTIDE SEQUENCE</scope>
    <source>
        <strain evidence="8">CBS 606.72</strain>
    </source>
</reference>
<dbReference type="PANTHER" id="PTHR33048:SF47">
    <property type="entry name" value="INTEGRAL MEMBRANE PROTEIN-RELATED"/>
    <property type="match status" value="1"/>
</dbReference>
<evidence type="ECO:0000256" key="6">
    <source>
        <dbReference type="SAM" id="Phobius"/>
    </source>
</evidence>
<dbReference type="Proteomes" id="UP001175000">
    <property type="component" value="Unassembled WGS sequence"/>
</dbReference>
<keyword evidence="3 6" id="KW-1133">Transmembrane helix</keyword>
<evidence type="ECO:0000259" key="7">
    <source>
        <dbReference type="Pfam" id="PF20684"/>
    </source>
</evidence>
<keyword evidence="4 6" id="KW-0472">Membrane</keyword>
<keyword evidence="9" id="KW-1185">Reference proteome</keyword>
<name>A0AA40C2Y1_9PEZI</name>